<dbReference type="EMBL" id="CAUYUJ010018903">
    <property type="protein sequence ID" value="CAK0887172.1"/>
    <property type="molecule type" value="Genomic_DNA"/>
</dbReference>
<keyword evidence="3" id="KW-1185">Reference proteome</keyword>
<feature type="region of interest" description="Disordered" evidence="1">
    <location>
        <begin position="1"/>
        <end position="31"/>
    </location>
</feature>
<feature type="compositionally biased region" description="Low complexity" evidence="1">
    <location>
        <begin position="79"/>
        <end position="90"/>
    </location>
</feature>
<feature type="compositionally biased region" description="Basic and acidic residues" evidence="1">
    <location>
        <begin position="16"/>
        <end position="28"/>
    </location>
</feature>
<dbReference type="Proteomes" id="UP001189429">
    <property type="component" value="Unassembled WGS sequence"/>
</dbReference>
<comment type="caution">
    <text evidence="2">The sequence shown here is derived from an EMBL/GenBank/DDBJ whole genome shotgun (WGS) entry which is preliminary data.</text>
</comment>
<accession>A0ABN9WKS7</accession>
<evidence type="ECO:0000313" key="3">
    <source>
        <dbReference type="Proteomes" id="UP001189429"/>
    </source>
</evidence>
<reference evidence="2" key="1">
    <citation type="submission" date="2023-10" db="EMBL/GenBank/DDBJ databases">
        <authorList>
            <person name="Chen Y."/>
            <person name="Shah S."/>
            <person name="Dougan E. K."/>
            <person name="Thang M."/>
            <person name="Chan C."/>
        </authorList>
    </citation>
    <scope>NUCLEOTIDE SEQUENCE [LARGE SCALE GENOMIC DNA]</scope>
</reference>
<organism evidence="2 3">
    <name type="scientific">Prorocentrum cordatum</name>
    <dbReference type="NCBI Taxonomy" id="2364126"/>
    <lineage>
        <taxon>Eukaryota</taxon>
        <taxon>Sar</taxon>
        <taxon>Alveolata</taxon>
        <taxon>Dinophyceae</taxon>
        <taxon>Prorocentrales</taxon>
        <taxon>Prorocentraceae</taxon>
        <taxon>Prorocentrum</taxon>
    </lineage>
</organism>
<evidence type="ECO:0000256" key="1">
    <source>
        <dbReference type="SAM" id="MobiDB-lite"/>
    </source>
</evidence>
<evidence type="ECO:0000313" key="2">
    <source>
        <dbReference type="EMBL" id="CAK0887172.1"/>
    </source>
</evidence>
<gene>
    <name evidence="2" type="ORF">PCOR1329_LOCUS68305</name>
</gene>
<proteinExistence type="predicted"/>
<feature type="region of interest" description="Disordered" evidence="1">
    <location>
        <begin position="62"/>
        <end position="104"/>
    </location>
</feature>
<protein>
    <submittedName>
        <fullName evidence="2">Uncharacterized protein</fullName>
    </submittedName>
</protein>
<sequence>MWLKPNNQSQYVYGKATDDRGSEDDFRRRGSGLRVAPCSNLQIGTMAWSPLRQEDPLYATEGAASHHCEGTVAQIPPKASGNSSQSGSNQAPPPPQRQKTFEQA</sequence>
<name>A0ABN9WKS7_9DINO</name>
<feature type="compositionally biased region" description="Polar residues" evidence="1">
    <location>
        <begin position="1"/>
        <end position="11"/>
    </location>
</feature>